<evidence type="ECO:0000256" key="1">
    <source>
        <dbReference type="SAM" id="MobiDB-lite"/>
    </source>
</evidence>
<keyword evidence="3" id="KW-1185">Reference proteome</keyword>
<gene>
    <name evidence="2" type="ORF">CMMCAS07_12080</name>
</gene>
<organism evidence="2 3">
    <name type="scientific">Clavibacter michiganensis subsp. michiganensis</name>
    <dbReference type="NCBI Taxonomy" id="33013"/>
    <lineage>
        <taxon>Bacteria</taxon>
        <taxon>Bacillati</taxon>
        <taxon>Actinomycetota</taxon>
        <taxon>Actinomycetes</taxon>
        <taxon>Micrococcales</taxon>
        <taxon>Microbacteriaceae</taxon>
        <taxon>Clavibacter</taxon>
    </lineage>
</organism>
<comment type="caution">
    <text evidence="2">The sequence shown here is derived from an EMBL/GenBank/DDBJ whole genome shotgun (WGS) entry which is preliminary data.</text>
</comment>
<evidence type="ECO:0000313" key="2">
    <source>
        <dbReference type="EMBL" id="OUE02748.1"/>
    </source>
</evidence>
<dbReference type="Proteomes" id="UP000195062">
    <property type="component" value="Unassembled WGS sequence"/>
</dbReference>
<protein>
    <submittedName>
        <fullName evidence="2">Uncharacterized protein</fullName>
    </submittedName>
</protein>
<reference evidence="2 3" key="1">
    <citation type="submission" date="2016-08" db="EMBL/GenBank/DDBJ databases">
        <title>Genome sequence of Clavibacter michiganensis subsp. michiganensis strain CASJ007.</title>
        <authorList>
            <person name="Thapa S.P."/>
            <person name="Coaker G."/>
        </authorList>
    </citation>
    <scope>NUCLEOTIDE SEQUENCE [LARGE SCALE GENOMIC DNA]</scope>
    <source>
        <strain evidence="2">CASJ007</strain>
    </source>
</reference>
<accession>A0A251XHV3</accession>
<dbReference type="EMBL" id="MDHH01000002">
    <property type="protein sequence ID" value="OUE02748.1"/>
    <property type="molecule type" value="Genomic_DNA"/>
</dbReference>
<sequence length="111" mass="12037">MSTWNARAPTMPRTSAHRVKSMTVPDSTPRATRRRLVRNAAMRMPTRMHTAYAWMTKVSGRSMPKPWSHAVTSNRVSDGSGLGMLIGSNNGWRSLSQGVGGRGGTAGRGLL</sequence>
<proteinExistence type="predicted"/>
<name>A0A251XHV3_CLAMM</name>
<evidence type="ECO:0000313" key="3">
    <source>
        <dbReference type="Proteomes" id="UP000195062"/>
    </source>
</evidence>
<feature type="region of interest" description="Disordered" evidence="1">
    <location>
        <begin position="1"/>
        <end position="32"/>
    </location>
</feature>
<dbReference type="AlphaFoldDB" id="A0A251XHV3"/>